<dbReference type="GO" id="GO:0005524">
    <property type="term" value="F:ATP binding"/>
    <property type="evidence" value="ECO:0007669"/>
    <property type="project" value="InterPro"/>
</dbReference>
<feature type="region of interest" description="Disordered" evidence="2">
    <location>
        <begin position="296"/>
        <end position="330"/>
    </location>
</feature>
<feature type="compositionally biased region" description="Acidic residues" evidence="2">
    <location>
        <begin position="709"/>
        <end position="719"/>
    </location>
</feature>
<dbReference type="InterPro" id="IPR037198">
    <property type="entry name" value="MutL_C_sf"/>
</dbReference>
<dbReference type="Gene3D" id="3.30.1370.100">
    <property type="entry name" value="MutL, C-terminal domain, regulatory subdomain"/>
    <property type="match status" value="1"/>
</dbReference>
<dbReference type="PANTHER" id="PTHR10073">
    <property type="entry name" value="DNA MISMATCH REPAIR PROTEIN MLH, PMS, MUTL"/>
    <property type="match status" value="1"/>
</dbReference>
<dbReference type="InterPro" id="IPR042120">
    <property type="entry name" value="MutL_C_dimsub"/>
</dbReference>
<dbReference type="GO" id="GO:0016887">
    <property type="term" value="F:ATP hydrolysis activity"/>
    <property type="evidence" value="ECO:0007669"/>
    <property type="project" value="InterPro"/>
</dbReference>
<proteinExistence type="inferred from homology"/>
<dbReference type="SUPFAM" id="SSF118116">
    <property type="entry name" value="DNA mismatch repair protein MutL"/>
    <property type="match status" value="1"/>
</dbReference>
<dbReference type="GeneID" id="36563884"/>
<feature type="compositionally biased region" description="Polar residues" evidence="2">
    <location>
        <begin position="606"/>
        <end position="617"/>
    </location>
</feature>
<dbReference type="InterPro" id="IPR038973">
    <property type="entry name" value="MutL/Mlh/Pms-like"/>
</dbReference>
<feature type="region of interest" description="Disordered" evidence="2">
    <location>
        <begin position="692"/>
        <end position="726"/>
    </location>
</feature>
<dbReference type="AlphaFoldDB" id="A0A2P7YXY9"/>
<dbReference type="RefSeq" id="XP_024715532.1">
    <property type="nucleotide sequence ID" value="XM_024855933.1"/>
</dbReference>
<dbReference type="InterPro" id="IPR012578">
    <property type="entry name" value="Nucl_pore_cmplx"/>
</dbReference>
<evidence type="ECO:0000259" key="3">
    <source>
        <dbReference type="SMART" id="SM00853"/>
    </source>
</evidence>
<evidence type="ECO:0000256" key="2">
    <source>
        <dbReference type="SAM" id="MobiDB-lite"/>
    </source>
</evidence>
<gene>
    <name evidence="4" type="ORF">C7M61_000491</name>
</gene>
<organism evidence="4 5">
    <name type="scientific">Candidozyma pseudohaemuli</name>
    <dbReference type="NCBI Taxonomy" id="418784"/>
    <lineage>
        <taxon>Eukaryota</taxon>
        <taxon>Fungi</taxon>
        <taxon>Dikarya</taxon>
        <taxon>Ascomycota</taxon>
        <taxon>Saccharomycotina</taxon>
        <taxon>Pichiomycetes</taxon>
        <taxon>Metschnikowiaceae</taxon>
        <taxon>Candidozyma</taxon>
    </lineage>
</organism>
<evidence type="ECO:0000313" key="4">
    <source>
        <dbReference type="EMBL" id="PSK40833.1"/>
    </source>
</evidence>
<dbReference type="GO" id="GO:0006298">
    <property type="term" value="P:mismatch repair"/>
    <property type="evidence" value="ECO:0007669"/>
    <property type="project" value="InterPro"/>
</dbReference>
<dbReference type="Pfam" id="PF08058">
    <property type="entry name" value="NPCC"/>
    <property type="match status" value="1"/>
</dbReference>
<dbReference type="OrthoDB" id="429932at2759"/>
<dbReference type="InterPro" id="IPR042121">
    <property type="entry name" value="MutL_C_regsub"/>
</dbReference>
<dbReference type="SUPFAM" id="SSF55874">
    <property type="entry name" value="ATPase domain of HSP90 chaperone/DNA topoisomerase II/histidine kinase"/>
    <property type="match status" value="1"/>
</dbReference>
<dbReference type="Proteomes" id="UP000241107">
    <property type="component" value="Unassembled WGS sequence"/>
</dbReference>
<feature type="region of interest" description="Disordered" evidence="2">
    <location>
        <begin position="598"/>
        <end position="617"/>
    </location>
</feature>
<name>A0A2P7YXY9_9ASCO</name>
<comment type="similarity">
    <text evidence="1">Belongs to the DNA mismatch repair MutL/HexB family.</text>
</comment>
<feature type="domain" description="MutL C-terminal dimerisation" evidence="3">
    <location>
        <begin position="346"/>
        <end position="509"/>
    </location>
</feature>
<dbReference type="InterPro" id="IPR036890">
    <property type="entry name" value="HATPase_C_sf"/>
</dbReference>
<feature type="compositionally biased region" description="Polar residues" evidence="2">
    <location>
        <begin position="311"/>
        <end position="323"/>
    </location>
</feature>
<dbReference type="GO" id="GO:0140664">
    <property type="term" value="F:ATP-dependent DNA damage sensor activity"/>
    <property type="evidence" value="ECO:0007669"/>
    <property type="project" value="InterPro"/>
</dbReference>
<dbReference type="Pfam" id="PF08676">
    <property type="entry name" value="MutL_C"/>
    <property type="match status" value="1"/>
</dbReference>
<keyword evidence="5" id="KW-1185">Reference proteome</keyword>
<dbReference type="PANTHER" id="PTHR10073:SF47">
    <property type="entry name" value="DNA MISMATCH REPAIR PROTEIN MLH3"/>
    <property type="match status" value="1"/>
</dbReference>
<comment type="caution">
    <text evidence="4">The sequence shown here is derived from an EMBL/GenBank/DDBJ whole genome shotgun (WGS) entry which is preliminary data.</text>
</comment>
<accession>A0A2P7YXY9</accession>
<dbReference type="InterPro" id="IPR014790">
    <property type="entry name" value="MutL_C"/>
</dbReference>
<dbReference type="GO" id="GO:0032300">
    <property type="term" value="C:mismatch repair complex"/>
    <property type="evidence" value="ECO:0007669"/>
    <property type="project" value="InterPro"/>
</dbReference>
<dbReference type="STRING" id="418784.A0A2P7YXY9"/>
<protein>
    <recommendedName>
        <fullName evidence="3">MutL C-terminal dimerisation domain-containing protein</fullName>
    </recommendedName>
</protein>
<dbReference type="VEuPathDB" id="FungiDB:C7M61_000491"/>
<evidence type="ECO:0000313" key="5">
    <source>
        <dbReference type="Proteomes" id="UP000241107"/>
    </source>
</evidence>
<reference evidence="4 5" key="1">
    <citation type="submission" date="2018-03" db="EMBL/GenBank/DDBJ databases">
        <title>Candida pseudohaemulonii genome assembly and annotation.</title>
        <authorList>
            <person name="Munoz J.F."/>
            <person name="Gade L.G."/>
            <person name="Chow N.A."/>
            <person name="Litvintseva A.P."/>
            <person name="Loparev V.N."/>
            <person name="Cuomo C.A."/>
        </authorList>
    </citation>
    <scope>NUCLEOTIDE SEQUENCE [LARGE SCALE GENOMIC DNA]</scope>
    <source>
        <strain evidence="4 5">B12108</strain>
    </source>
</reference>
<sequence>MDAGAKHIDVKLHLGTLSLCVEDDGHGMTSEELDVVGTSYFLSKGDLARGESLSALVSSCSNVVILTRRKQDKEWNKKSFRSKNKLEVLTLERFFKPNYSTNGTVVMATRLFGSTPVRWEIAMQNHKNMMESIRIKLFELLAYRIDARVRLSVNDGLEGFKKIADTGECGDLTNAYAAFFGKRDFQTIEGIEGGLKVTMFISLEPVQNSRHQFVFLNRRSVCLRGSERRGISNYILKFMYPSVKGYFGKSVKGYPIFIVLLRSEDQDDSFDGRATKAIQGAIIRTLSYRLSGGISVPQTPRKRARLPRSCGTDSPLSLLTASPESAPDSPRLSQITNEIFLDDYQIVNQVSSRFILFVNRATLYIVDQHACDERIRYEQILRDFLKDIQDPFIDMRVKCDKPLSLDINREDSEIFSKHRQYLLEYGIGFTIEGSCVHVTHLPAILMSKAKDTSSLKSFMIGWVSDLEQRNTDINPSQDWFMAIQQIPTPIRDSLITKSCKDAIKFGEQLTLEEMHHLMSELSKCRLFTQCAHGRPTIVPIGDIENFEGSHMFGSPESERFYSGTGSLIDGINNESFSTPLKRLPNANVNLVLHEINEDQQSHKQSEPQAQQNAPLSRSSQFAQLNDMSNLLPLSEASLQASRARIPFSSKQKENNLFNLEVDHKPKGQVFYKPLYHNRNILPQEFLPPKSAQSAKNKIIRQQEPAYNRDDDELSDDEDAPTQAPSGEWMSPVMKVALSRQVNKERIFKAMCTNIFRLVGFHLVLLFVEYFYKLYQLNHLYSQVLRKHAAWARYVDSEQSWISTVWPHVRHVQWVFIIAIVISIVRLIWPQDQCVDLPLTEKQRQLLGLKSLAAGQIDDDGDDGFAFKKRHFELKTKKLVLPPRYLIINGLISSVDESLPKPQEVEPEIALSNVIPSRTAALQHSRRLQTDEVSQISKDFHNKFS</sequence>
<evidence type="ECO:0000256" key="1">
    <source>
        <dbReference type="ARBA" id="ARBA00006082"/>
    </source>
</evidence>
<dbReference type="EMBL" id="PYFQ01000001">
    <property type="protein sequence ID" value="PSK40833.1"/>
    <property type="molecule type" value="Genomic_DNA"/>
</dbReference>
<dbReference type="SMART" id="SM00853">
    <property type="entry name" value="MutL_C"/>
    <property type="match status" value="1"/>
</dbReference>
<dbReference type="Gene3D" id="3.30.565.10">
    <property type="entry name" value="Histidine kinase-like ATPase, C-terminal domain"/>
    <property type="match status" value="1"/>
</dbReference>
<dbReference type="Gene3D" id="3.30.1540.20">
    <property type="entry name" value="MutL, C-terminal domain, dimerisation subdomain"/>
    <property type="match status" value="1"/>
</dbReference>